<sequence length="137" mass="14724">MSFNSRQYEWGDVTVVLGGRDITGIRGIKYTEKGEKEALFAKGRYPHSIQTGNITIEGEITVLQSELIALEKAGNGSVLGLNVDGVVSYGNPSAGDAMTTDRIVGISFTESPKEMKQGDKNMEISIPFIALSVKPNA</sequence>
<reference evidence="1 2" key="1">
    <citation type="journal article" date="2018" name="Int. J. Syst. Evol. Microbiol.">
        <title>Flavobacterium chryseum sp. nov. and Flavobacterium psychroterrae sp. nov., novel environmental bacteria isolated from Antarctica.</title>
        <authorList>
            <person name="Kralova S."/>
            <person name="Svec P."/>
            <person name="Busse H.J."/>
            <person name="Stankova E."/>
            <person name="Vaczi P."/>
            <person name="Sedlacek I."/>
        </authorList>
    </citation>
    <scope>NUCLEOTIDE SEQUENCE [LARGE SCALE GENOMIC DNA]</scope>
    <source>
        <strain evidence="1 2">CCM 8827</strain>
    </source>
</reference>
<protein>
    <recommendedName>
        <fullName evidence="3">Phage tail protein</fullName>
    </recommendedName>
</protein>
<organism evidence="1 2">
    <name type="scientific">Flavobacterium psychroterrae</name>
    <dbReference type="NCBI Taxonomy" id="2133767"/>
    <lineage>
        <taxon>Bacteria</taxon>
        <taxon>Pseudomonadati</taxon>
        <taxon>Bacteroidota</taxon>
        <taxon>Flavobacteriia</taxon>
        <taxon>Flavobacteriales</taxon>
        <taxon>Flavobacteriaceae</taxon>
        <taxon>Flavobacterium</taxon>
    </lineage>
</organism>
<proteinExistence type="predicted"/>
<gene>
    <name evidence="1" type="ORF">KHA90_24430</name>
</gene>
<evidence type="ECO:0000313" key="1">
    <source>
        <dbReference type="EMBL" id="MBS7234153.1"/>
    </source>
</evidence>
<name>A0ABS5PIL5_9FLAO</name>
<dbReference type="RefSeq" id="WP_213308037.1">
    <property type="nucleotide sequence ID" value="NZ_JAGYVZ010000049.1"/>
</dbReference>
<comment type="caution">
    <text evidence="1">The sequence shown here is derived from an EMBL/GenBank/DDBJ whole genome shotgun (WGS) entry which is preliminary data.</text>
</comment>
<evidence type="ECO:0008006" key="3">
    <source>
        <dbReference type="Google" id="ProtNLM"/>
    </source>
</evidence>
<dbReference type="EMBL" id="JAGYVZ010000049">
    <property type="protein sequence ID" value="MBS7234153.1"/>
    <property type="molecule type" value="Genomic_DNA"/>
</dbReference>
<dbReference type="Proteomes" id="UP000722625">
    <property type="component" value="Unassembled WGS sequence"/>
</dbReference>
<evidence type="ECO:0000313" key="2">
    <source>
        <dbReference type="Proteomes" id="UP000722625"/>
    </source>
</evidence>
<keyword evidence="2" id="KW-1185">Reference proteome</keyword>
<accession>A0ABS5PIL5</accession>